<accession>A0A8S5LE32</accession>
<sequence length="67" mass="7583">MILIKKTIDSRLTQIMAEMILEDNLPIHMEIGRASGGNIDVLISFNPEDEPIYLELINAILEPIYSL</sequence>
<protein>
    <submittedName>
        <fullName evidence="1">Uncharacterized protein</fullName>
    </submittedName>
</protein>
<proteinExistence type="predicted"/>
<organism evidence="1">
    <name type="scientific">Siphoviridae sp. ctrWS2</name>
    <dbReference type="NCBI Taxonomy" id="2823602"/>
    <lineage>
        <taxon>Viruses</taxon>
        <taxon>Duplodnaviria</taxon>
        <taxon>Heunggongvirae</taxon>
        <taxon>Uroviricota</taxon>
        <taxon>Caudoviricetes</taxon>
    </lineage>
</organism>
<dbReference type="EMBL" id="BK014695">
    <property type="protein sequence ID" value="DAD68190.1"/>
    <property type="molecule type" value="Genomic_DNA"/>
</dbReference>
<name>A0A8S5LE32_9CAUD</name>
<evidence type="ECO:0000313" key="1">
    <source>
        <dbReference type="EMBL" id="DAD68190.1"/>
    </source>
</evidence>
<reference evidence="1" key="1">
    <citation type="journal article" date="2021" name="Proc. Natl. Acad. Sci. U.S.A.">
        <title>A Catalog of Tens of Thousands of Viruses from Human Metagenomes Reveals Hidden Associations with Chronic Diseases.</title>
        <authorList>
            <person name="Tisza M.J."/>
            <person name="Buck C.B."/>
        </authorList>
    </citation>
    <scope>NUCLEOTIDE SEQUENCE</scope>
    <source>
        <strain evidence="1">CtrWS2</strain>
    </source>
</reference>